<dbReference type="Proteomes" id="UP000593719">
    <property type="component" value="Chromosome"/>
</dbReference>
<dbReference type="GO" id="GO:0046872">
    <property type="term" value="F:metal ion binding"/>
    <property type="evidence" value="ECO:0007669"/>
    <property type="project" value="UniProtKB-KW"/>
</dbReference>
<dbReference type="GO" id="GO:0020037">
    <property type="term" value="F:heme binding"/>
    <property type="evidence" value="ECO:0007669"/>
    <property type="project" value="InterPro"/>
</dbReference>
<dbReference type="GO" id="GO:0009055">
    <property type="term" value="F:electron transfer activity"/>
    <property type="evidence" value="ECO:0007669"/>
    <property type="project" value="InterPro"/>
</dbReference>
<dbReference type="KEGG" id="ssei:FJR45_09205"/>
<dbReference type="PANTHER" id="PTHR33751:SF9">
    <property type="entry name" value="CYTOCHROME C4"/>
    <property type="match status" value="1"/>
</dbReference>
<evidence type="ECO:0000256" key="2">
    <source>
        <dbReference type="ARBA" id="ARBA00022617"/>
    </source>
</evidence>
<dbReference type="Gene3D" id="1.10.760.10">
    <property type="entry name" value="Cytochrome c-like domain"/>
    <property type="match status" value="1"/>
</dbReference>
<name>A0A7M1B2X6_9BACT</name>
<evidence type="ECO:0000256" key="1">
    <source>
        <dbReference type="ARBA" id="ARBA00022448"/>
    </source>
</evidence>
<evidence type="ECO:0000313" key="8">
    <source>
        <dbReference type="EMBL" id="QOP44109.1"/>
    </source>
</evidence>
<organism evidence="8 9">
    <name type="scientific">Sulfurimonas sediminis</name>
    <dbReference type="NCBI Taxonomy" id="2590020"/>
    <lineage>
        <taxon>Bacteria</taxon>
        <taxon>Pseudomonadati</taxon>
        <taxon>Campylobacterota</taxon>
        <taxon>Epsilonproteobacteria</taxon>
        <taxon>Campylobacterales</taxon>
        <taxon>Sulfurimonadaceae</taxon>
        <taxon>Sulfurimonas</taxon>
    </lineage>
</organism>
<dbReference type="AlphaFoldDB" id="A0A7M1B2X6"/>
<gene>
    <name evidence="8" type="ORF">FJR45_09205</name>
</gene>
<evidence type="ECO:0000313" key="9">
    <source>
        <dbReference type="Proteomes" id="UP000593719"/>
    </source>
</evidence>
<keyword evidence="9" id="KW-1185">Reference proteome</keyword>
<evidence type="ECO:0000256" key="6">
    <source>
        <dbReference type="PROSITE-ProRule" id="PRU00433"/>
    </source>
</evidence>
<protein>
    <submittedName>
        <fullName evidence="8">C-type cytochrome</fullName>
    </submittedName>
</protein>
<dbReference type="PROSITE" id="PS51007">
    <property type="entry name" value="CYTC"/>
    <property type="match status" value="1"/>
</dbReference>
<dbReference type="PANTHER" id="PTHR33751">
    <property type="entry name" value="CBB3-TYPE CYTOCHROME C OXIDASE SUBUNIT FIXP"/>
    <property type="match status" value="1"/>
</dbReference>
<dbReference type="EMBL" id="CP041235">
    <property type="protein sequence ID" value="QOP44109.1"/>
    <property type="molecule type" value="Genomic_DNA"/>
</dbReference>
<evidence type="ECO:0000256" key="4">
    <source>
        <dbReference type="ARBA" id="ARBA00022982"/>
    </source>
</evidence>
<evidence type="ECO:0000256" key="5">
    <source>
        <dbReference type="ARBA" id="ARBA00023004"/>
    </source>
</evidence>
<keyword evidence="1" id="KW-0813">Transport</keyword>
<keyword evidence="5 6" id="KW-0408">Iron</keyword>
<dbReference type="Pfam" id="PF00034">
    <property type="entry name" value="Cytochrom_C"/>
    <property type="match status" value="1"/>
</dbReference>
<evidence type="ECO:0000259" key="7">
    <source>
        <dbReference type="PROSITE" id="PS51007"/>
    </source>
</evidence>
<keyword evidence="2 6" id="KW-0349">Heme</keyword>
<sequence>MRMRFIFLFVILLTKIYADSDAYNRGEMLFFANACSSCHGPSAEGSSTYPRLANKKSSYLKKKLIDFREGKASSVSQQMMAQFAKKLSDQDIDDLSFFLSNHKEVPVEDVQDDILGGFGS</sequence>
<feature type="domain" description="Cytochrome c" evidence="7">
    <location>
        <begin position="21"/>
        <end position="103"/>
    </location>
</feature>
<keyword evidence="4" id="KW-0249">Electron transport</keyword>
<proteinExistence type="predicted"/>
<accession>A0A7M1B2X6</accession>
<keyword evidence="3 6" id="KW-0479">Metal-binding</keyword>
<dbReference type="InterPro" id="IPR050597">
    <property type="entry name" value="Cytochrome_c_Oxidase_Subunit"/>
</dbReference>
<dbReference type="SUPFAM" id="SSF46626">
    <property type="entry name" value="Cytochrome c"/>
    <property type="match status" value="1"/>
</dbReference>
<dbReference type="InterPro" id="IPR009056">
    <property type="entry name" value="Cyt_c-like_dom"/>
</dbReference>
<reference evidence="8 9" key="1">
    <citation type="submission" date="2019-06" db="EMBL/GenBank/DDBJ databases">
        <title>Sulfurimonas gotlandica sp. nov., a chemoautotrophic and psychrotolerant epsilonproteobacterium isolated from a pelagic redoxcline, and an emended description of the genus Sulfurimonas.</title>
        <authorList>
            <person name="Wang S."/>
            <person name="Jiang L."/>
            <person name="Shao Z."/>
        </authorList>
    </citation>
    <scope>NUCLEOTIDE SEQUENCE [LARGE SCALE GENOMIC DNA]</scope>
    <source>
        <strain evidence="8 9">S2-6</strain>
    </source>
</reference>
<dbReference type="InterPro" id="IPR036909">
    <property type="entry name" value="Cyt_c-like_dom_sf"/>
</dbReference>
<evidence type="ECO:0000256" key="3">
    <source>
        <dbReference type="ARBA" id="ARBA00022723"/>
    </source>
</evidence>